<feature type="domain" description="Peptidase M50" evidence="15">
    <location>
        <begin position="10"/>
        <end position="175"/>
    </location>
</feature>
<sequence length="394" mass="45072">MWLVAIFVCLGWMVSLCFHEFGHAIAAYWGGDTSVKDKGYLTLNPLKYTDPGLSLLLPLFFLMMGGFALPGGAVYINTSKLRNRWWNSAVSAAGCVAEFFVVIILALVFHAIWNQETFNLERNVENSLYVSSILSIAYVIFLNIYVIFINLLPIPGLDGYGIIQPWIPTRIDKKLNKFSSYGFWILIAGFWFYPPFGHLLRNISNHAIALLSIPDILVDVGGSMFRTYAQYLVLGLIAVLWIFRDKRKDLYRKGTRLISEGKYASAIAIFDRAVAAEPNYYRVWLMRGYALYCMERYEDAQISYNKALELQPDSSDSWYYKGIIFTDTDESYEALNCFNKAIEIQPDYLEALCQRGYLLIEQENYQQALTDFERAIEIDTNNSTAWHGMGKVIP</sequence>
<comment type="cofactor">
    <cofactor evidence="1">
        <name>Zn(2+)</name>
        <dbReference type="ChEBI" id="CHEBI:29105"/>
    </cofactor>
</comment>
<dbReference type="RefSeq" id="WP_095724556.1">
    <property type="nucleotide sequence ID" value="NZ_NTFS01000479.1"/>
</dbReference>
<comment type="subcellular location">
    <subcellularLocation>
        <location evidence="2">Cell membrane</location>
        <topology evidence="2">Multi-pass membrane protein</topology>
    </subcellularLocation>
</comment>
<dbReference type="PROSITE" id="PS50005">
    <property type="entry name" value="TPR"/>
    <property type="match status" value="4"/>
</dbReference>
<evidence type="ECO:0000256" key="4">
    <source>
        <dbReference type="ARBA" id="ARBA00022475"/>
    </source>
</evidence>
<feature type="transmembrane region" description="Helical" evidence="14">
    <location>
        <begin position="55"/>
        <end position="76"/>
    </location>
</feature>
<dbReference type="PANTHER" id="PTHR35864">
    <property type="entry name" value="ZINC METALLOPROTEASE MJ0611-RELATED"/>
    <property type="match status" value="1"/>
</dbReference>
<dbReference type="GO" id="GO:0005886">
    <property type="term" value="C:plasma membrane"/>
    <property type="evidence" value="ECO:0007669"/>
    <property type="project" value="UniProtKB-SubCell"/>
</dbReference>
<dbReference type="Gene3D" id="1.25.40.10">
    <property type="entry name" value="Tetratricopeptide repeat domain"/>
    <property type="match status" value="2"/>
</dbReference>
<feature type="transmembrane region" description="Helical" evidence="14">
    <location>
        <begin position="88"/>
        <end position="113"/>
    </location>
</feature>
<evidence type="ECO:0000256" key="7">
    <source>
        <dbReference type="ARBA" id="ARBA00022723"/>
    </source>
</evidence>
<dbReference type="Pfam" id="PF02163">
    <property type="entry name" value="Peptidase_M50"/>
    <property type="match status" value="1"/>
</dbReference>
<evidence type="ECO:0000313" key="16">
    <source>
        <dbReference type="EMBL" id="PAX51079.1"/>
    </source>
</evidence>
<dbReference type="EMBL" id="NTFS01000479">
    <property type="protein sequence ID" value="PAX51079.1"/>
    <property type="molecule type" value="Genomic_DNA"/>
</dbReference>
<gene>
    <name evidence="16" type="ORF">CK510_26765</name>
</gene>
<evidence type="ECO:0000256" key="6">
    <source>
        <dbReference type="ARBA" id="ARBA00022692"/>
    </source>
</evidence>
<dbReference type="InterPro" id="IPR011990">
    <property type="entry name" value="TPR-like_helical_dom_sf"/>
</dbReference>
<dbReference type="InterPro" id="IPR044537">
    <property type="entry name" value="Rip2-like"/>
</dbReference>
<feature type="transmembrane region" description="Helical" evidence="14">
    <location>
        <begin position="133"/>
        <end position="154"/>
    </location>
</feature>
<evidence type="ECO:0000313" key="17">
    <source>
        <dbReference type="Proteomes" id="UP000218238"/>
    </source>
</evidence>
<keyword evidence="10 14" id="KW-1133">Transmembrane helix</keyword>
<dbReference type="InterPro" id="IPR008915">
    <property type="entry name" value="Peptidase_M50"/>
</dbReference>
<feature type="repeat" description="TPR" evidence="13">
    <location>
        <begin position="247"/>
        <end position="280"/>
    </location>
</feature>
<dbReference type="GO" id="GO:0006508">
    <property type="term" value="P:proteolysis"/>
    <property type="evidence" value="ECO:0007669"/>
    <property type="project" value="UniProtKB-KW"/>
</dbReference>
<dbReference type="PROSITE" id="PS50293">
    <property type="entry name" value="TPR_REGION"/>
    <property type="match status" value="1"/>
</dbReference>
<feature type="transmembrane region" description="Helical" evidence="14">
    <location>
        <begin position="175"/>
        <end position="193"/>
    </location>
</feature>
<comment type="similarity">
    <text evidence="3">Belongs to the peptidase M50B family.</text>
</comment>
<dbReference type="AlphaFoldDB" id="A0A2A2TCD7"/>
<feature type="transmembrane region" description="Helical" evidence="14">
    <location>
        <begin position="225"/>
        <end position="243"/>
    </location>
</feature>
<protein>
    <recommendedName>
        <fullName evidence="15">Peptidase M50 domain-containing protein</fullName>
    </recommendedName>
</protein>
<dbReference type="GO" id="GO:0008237">
    <property type="term" value="F:metallopeptidase activity"/>
    <property type="evidence" value="ECO:0007669"/>
    <property type="project" value="UniProtKB-KW"/>
</dbReference>
<feature type="repeat" description="TPR" evidence="13">
    <location>
        <begin position="349"/>
        <end position="382"/>
    </location>
</feature>
<keyword evidence="11" id="KW-0482">Metalloprotease</keyword>
<evidence type="ECO:0000256" key="14">
    <source>
        <dbReference type="SAM" id="Phobius"/>
    </source>
</evidence>
<dbReference type="InterPro" id="IPR019734">
    <property type="entry name" value="TPR_rpt"/>
</dbReference>
<dbReference type="InterPro" id="IPR052348">
    <property type="entry name" value="Metallopeptidase_M50B"/>
</dbReference>
<dbReference type="PANTHER" id="PTHR35864:SF1">
    <property type="entry name" value="ZINC METALLOPROTEASE YWHC-RELATED"/>
    <property type="match status" value="1"/>
</dbReference>
<evidence type="ECO:0000256" key="9">
    <source>
        <dbReference type="ARBA" id="ARBA00022833"/>
    </source>
</evidence>
<name>A0A2A2TCD7_9CYAN</name>
<keyword evidence="13" id="KW-0802">TPR repeat</keyword>
<evidence type="ECO:0000259" key="15">
    <source>
        <dbReference type="Pfam" id="PF02163"/>
    </source>
</evidence>
<keyword evidence="5" id="KW-0645">Protease</keyword>
<proteinExistence type="inferred from homology"/>
<evidence type="ECO:0000256" key="1">
    <source>
        <dbReference type="ARBA" id="ARBA00001947"/>
    </source>
</evidence>
<keyword evidence="4" id="KW-1003">Cell membrane</keyword>
<dbReference type="Proteomes" id="UP000218238">
    <property type="component" value="Unassembled WGS sequence"/>
</dbReference>
<evidence type="ECO:0000256" key="11">
    <source>
        <dbReference type="ARBA" id="ARBA00023049"/>
    </source>
</evidence>
<dbReference type="SMART" id="SM00028">
    <property type="entry name" value="TPR"/>
    <property type="match status" value="4"/>
</dbReference>
<dbReference type="CDD" id="cd06158">
    <property type="entry name" value="S2P-M50_like_1"/>
    <property type="match status" value="1"/>
</dbReference>
<accession>A0A2A2TCD7</accession>
<evidence type="ECO:0000256" key="13">
    <source>
        <dbReference type="PROSITE-ProRule" id="PRU00339"/>
    </source>
</evidence>
<evidence type="ECO:0000256" key="10">
    <source>
        <dbReference type="ARBA" id="ARBA00022989"/>
    </source>
</evidence>
<comment type="caution">
    <text evidence="16">The sequence shown here is derived from an EMBL/GenBank/DDBJ whole genome shotgun (WGS) entry which is preliminary data.</text>
</comment>
<feature type="repeat" description="TPR" evidence="13">
    <location>
        <begin position="315"/>
        <end position="348"/>
    </location>
</feature>
<keyword evidence="12 14" id="KW-0472">Membrane</keyword>
<feature type="repeat" description="TPR" evidence="13">
    <location>
        <begin position="281"/>
        <end position="314"/>
    </location>
</feature>
<reference evidence="16 17" key="1">
    <citation type="submission" date="2017-08" db="EMBL/GenBank/DDBJ databases">
        <title>Draft genome sequence of filamentous cyanobacterium Calothrix elsteri CCALA 953.</title>
        <authorList>
            <person name="Gagunashvili A.N."/>
            <person name="Elster J."/>
            <person name="Andresson O.S."/>
        </authorList>
    </citation>
    <scope>NUCLEOTIDE SEQUENCE [LARGE SCALE GENOMIC DNA]</scope>
    <source>
        <strain evidence="16 17">CCALA 953</strain>
    </source>
</reference>
<keyword evidence="8" id="KW-0378">Hydrolase</keyword>
<evidence type="ECO:0000256" key="2">
    <source>
        <dbReference type="ARBA" id="ARBA00004651"/>
    </source>
</evidence>
<dbReference type="OrthoDB" id="5477554at2"/>
<keyword evidence="17" id="KW-1185">Reference proteome</keyword>
<dbReference type="Pfam" id="PF14559">
    <property type="entry name" value="TPR_19"/>
    <property type="match status" value="1"/>
</dbReference>
<keyword evidence="6 14" id="KW-0812">Transmembrane</keyword>
<keyword evidence="7" id="KW-0479">Metal-binding</keyword>
<dbReference type="Pfam" id="PF00515">
    <property type="entry name" value="TPR_1"/>
    <property type="match status" value="1"/>
</dbReference>
<organism evidence="16 17">
    <name type="scientific">Brunnivagina elsteri CCALA 953</name>
    <dbReference type="NCBI Taxonomy" id="987040"/>
    <lineage>
        <taxon>Bacteria</taxon>
        <taxon>Bacillati</taxon>
        <taxon>Cyanobacteriota</taxon>
        <taxon>Cyanophyceae</taxon>
        <taxon>Nostocales</taxon>
        <taxon>Calotrichaceae</taxon>
        <taxon>Brunnivagina</taxon>
    </lineage>
</organism>
<evidence type="ECO:0000256" key="3">
    <source>
        <dbReference type="ARBA" id="ARBA00007931"/>
    </source>
</evidence>
<dbReference type="SUPFAM" id="SSF48452">
    <property type="entry name" value="TPR-like"/>
    <property type="match status" value="1"/>
</dbReference>
<keyword evidence="9" id="KW-0862">Zinc</keyword>
<dbReference type="GO" id="GO:0046872">
    <property type="term" value="F:metal ion binding"/>
    <property type="evidence" value="ECO:0007669"/>
    <property type="project" value="UniProtKB-KW"/>
</dbReference>
<evidence type="ECO:0000256" key="5">
    <source>
        <dbReference type="ARBA" id="ARBA00022670"/>
    </source>
</evidence>
<evidence type="ECO:0000256" key="8">
    <source>
        <dbReference type="ARBA" id="ARBA00022801"/>
    </source>
</evidence>
<evidence type="ECO:0000256" key="12">
    <source>
        <dbReference type="ARBA" id="ARBA00023136"/>
    </source>
</evidence>